<sequence length="49" mass="5337">MGDFTFLLHSRVVRIFKIGLVTRTTTSTAGPLTSNGCSLFAWANFSNSL</sequence>
<proteinExistence type="predicted"/>
<protein>
    <submittedName>
        <fullName evidence="1">Uncharacterized protein</fullName>
    </submittedName>
</protein>
<evidence type="ECO:0000313" key="1">
    <source>
        <dbReference type="EMBL" id="SVD47666.1"/>
    </source>
</evidence>
<name>A0A382VM94_9ZZZZ</name>
<accession>A0A382VM94</accession>
<gene>
    <name evidence="1" type="ORF">METZ01_LOCUS400520</name>
</gene>
<organism evidence="1">
    <name type="scientific">marine metagenome</name>
    <dbReference type="NCBI Taxonomy" id="408172"/>
    <lineage>
        <taxon>unclassified sequences</taxon>
        <taxon>metagenomes</taxon>
        <taxon>ecological metagenomes</taxon>
    </lineage>
</organism>
<dbReference type="EMBL" id="UINC01153121">
    <property type="protein sequence ID" value="SVD47666.1"/>
    <property type="molecule type" value="Genomic_DNA"/>
</dbReference>
<reference evidence="1" key="1">
    <citation type="submission" date="2018-05" db="EMBL/GenBank/DDBJ databases">
        <authorList>
            <person name="Lanie J.A."/>
            <person name="Ng W.-L."/>
            <person name="Kazmierczak K.M."/>
            <person name="Andrzejewski T.M."/>
            <person name="Davidsen T.M."/>
            <person name="Wayne K.J."/>
            <person name="Tettelin H."/>
            <person name="Glass J.I."/>
            <person name="Rusch D."/>
            <person name="Podicherti R."/>
            <person name="Tsui H.-C.T."/>
            <person name="Winkler M.E."/>
        </authorList>
    </citation>
    <scope>NUCLEOTIDE SEQUENCE</scope>
</reference>
<feature type="non-terminal residue" evidence="1">
    <location>
        <position position="49"/>
    </location>
</feature>
<dbReference type="AlphaFoldDB" id="A0A382VM94"/>